<evidence type="ECO:0000259" key="5">
    <source>
        <dbReference type="PROSITE" id="PS50404"/>
    </source>
</evidence>
<dbReference type="FunFam" id="3.40.30.10:FF:000156">
    <property type="entry name" value="Glutathione S-transferase 1"/>
    <property type="match status" value="1"/>
</dbReference>
<dbReference type="SFLD" id="SFLDS00019">
    <property type="entry name" value="Glutathione_Transferase_(cytos"/>
    <property type="match status" value="1"/>
</dbReference>
<dbReference type="CDD" id="cd03189">
    <property type="entry name" value="GST_C_GTT1_like"/>
    <property type="match status" value="1"/>
</dbReference>
<dbReference type="CDD" id="cd03046">
    <property type="entry name" value="GST_N_GTT1_like"/>
    <property type="match status" value="1"/>
</dbReference>
<dbReference type="FunCoup" id="A0A0D1XQC1">
    <property type="interactions" value="101"/>
</dbReference>
<comment type="catalytic activity">
    <reaction evidence="4">
        <text>RX + glutathione = an S-substituted glutathione + a halide anion + H(+)</text>
        <dbReference type="Rhea" id="RHEA:16437"/>
        <dbReference type="ChEBI" id="CHEBI:15378"/>
        <dbReference type="ChEBI" id="CHEBI:16042"/>
        <dbReference type="ChEBI" id="CHEBI:17792"/>
        <dbReference type="ChEBI" id="CHEBI:57925"/>
        <dbReference type="ChEBI" id="CHEBI:90779"/>
        <dbReference type="EC" id="2.5.1.18"/>
    </reaction>
</comment>
<evidence type="ECO:0000259" key="6">
    <source>
        <dbReference type="PROSITE" id="PS50405"/>
    </source>
</evidence>
<dbReference type="PROSITE" id="PS50404">
    <property type="entry name" value="GST_NTER"/>
    <property type="match status" value="1"/>
</dbReference>
<name>A0A0D1XQC1_9PEZI</name>
<evidence type="ECO:0000313" key="7">
    <source>
        <dbReference type="EMBL" id="KIW04806.1"/>
    </source>
</evidence>
<dbReference type="Proteomes" id="UP000053259">
    <property type="component" value="Unassembled WGS sequence"/>
</dbReference>
<keyword evidence="3" id="KW-0808">Transferase</keyword>
<dbReference type="STRING" id="253628.A0A0D1XQC1"/>
<dbReference type="GO" id="GO:0005737">
    <property type="term" value="C:cytoplasm"/>
    <property type="evidence" value="ECO:0007669"/>
    <property type="project" value="UniProtKB-ARBA"/>
</dbReference>
<sequence length="253" mass="28525">MTDANKGCKITVHWLEQSRAQRIIWLFEELNLKYDIKLYKRGKDLLAPKELQEIHPLGKSPVINIETPSGASKVVAESGVIVDYICKHFGPQLIPKEYPAGKENEVGAETEAFSRYNYFLQYAEGSLMPPLLIYLVFSQLKGPQVPFLVRPITRTIASQVEKQFLNQEIEKQFRFIEAQLGSSGGDFICGSELTGADIMLIFPLQGAIEAKVLDKAKYPNISAYIDRLEAREAWKKAVRVVEEKTGEKYSVAP</sequence>
<dbReference type="SUPFAM" id="SSF52833">
    <property type="entry name" value="Thioredoxin-like"/>
    <property type="match status" value="1"/>
</dbReference>
<dbReference type="GeneID" id="27311964"/>
<keyword evidence="8" id="KW-1185">Reference proteome</keyword>
<dbReference type="HOGENOM" id="CLU_011226_15_0_1"/>
<evidence type="ECO:0000256" key="2">
    <source>
        <dbReference type="ARBA" id="ARBA00012452"/>
    </source>
</evidence>
<dbReference type="VEuPathDB" id="FungiDB:PV09_03991"/>
<dbReference type="InterPro" id="IPR036249">
    <property type="entry name" value="Thioredoxin-like_sf"/>
</dbReference>
<feature type="domain" description="GST N-terminal" evidence="5">
    <location>
        <begin position="7"/>
        <end position="93"/>
    </location>
</feature>
<dbReference type="GO" id="GO:0004364">
    <property type="term" value="F:glutathione transferase activity"/>
    <property type="evidence" value="ECO:0007669"/>
    <property type="project" value="UniProtKB-EC"/>
</dbReference>
<dbReference type="OrthoDB" id="2098326at2759"/>
<dbReference type="PANTHER" id="PTHR44051">
    <property type="entry name" value="GLUTATHIONE S-TRANSFERASE-RELATED"/>
    <property type="match status" value="1"/>
</dbReference>
<evidence type="ECO:0000256" key="3">
    <source>
        <dbReference type="ARBA" id="ARBA00022679"/>
    </source>
</evidence>
<dbReference type="InterPro" id="IPR004046">
    <property type="entry name" value="GST_C"/>
</dbReference>
<dbReference type="InterPro" id="IPR010987">
    <property type="entry name" value="Glutathione-S-Trfase_C-like"/>
</dbReference>
<evidence type="ECO:0000256" key="4">
    <source>
        <dbReference type="ARBA" id="ARBA00047960"/>
    </source>
</evidence>
<proteinExistence type="inferred from homology"/>
<dbReference type="InterPro" id="IPR036282">
    <property type="entry name" value="Glutathione-S-Trfase_C_sf"/>
</dbReference>
<dbReference type="Gene3D" id="1.20.1050.10">
    <property type="match status" value="1"/>
</dbReference>
<protein>
    <recommendedName>
        <fullName evidence="2">glutathione transferase</fullName>
        <ecNumber evidence="2">2.5.1.18</ecNumber>
    </recommendedName>
</protein>
<dbReference type="SFLD" id="SFLDG00358">
    <property type="entry name" value="Main_(cytGST)"/>
    <property type="match status" value="1"/>
</dbReference>
<dbReference type="EC" id="2.5.1.18" evidence="2"/>
<organism evidence="7 8">
    <name type="scientific">Verruconis gallopava</name>
    <dbReference type="NCBI Taxonomy" id="253628"/>
    <lineage>
        <taxon>Eukaryota</taxon>
        <taxon>Fungi</taxon>
        <taxon>Dikarya</taxon>
        <taxon>Ascomycota</taxon>
        <taxon>Pezizomycotina</taxon>
        <taxon>Dothideomycetes</taxon>
        <taxon>Pleosporomycetidae</taxon>
        <taxon>Venturiales</taxon>
        <taxon>Sympoventuriaceae</taxon>
        <taxon>Verruconis</taxon>
    </lineage>
</organism>
<dbReference type="InterPro" id="IPR040079">
    <property type="entry name" value="Glutathione_S-Trfase"/>
</dbReference>
<evidence type="ECO:0000313" key="8">
    <source>
        <dbReference type="Proteomes" id="UP000053259"/>
    </source>
</evidence>
<reference evidence="7 8" key="1">
    <citation type="submission" date="2015-01" db="EMBL/GenBank/DDBJ databases">
        <title>The Genome Sequence of Ochroconis gallopava CBS43764.</title>
        <authorList>
            <consortium name="The Broad Institute Genomics Platform"/>
            <person name="Cuomo C."/>
            <person name="de Hoog S."/>
            <person name="Gorbushina A."/>
            <person name="Stielow B."/>
            <person name="Teixiera M."/>
            <person name="Abouelleil A."/>
            <person name="Chapman S.B."/>
            <person name="Priest M."/>
            <person name="Young S.K."/>
            <person name="Wortman J."/>
            <person name="Nusbaum C."/>
            <person name="Birren B."/>
        </authorList>
    </citation>
    <scope>NUCLEOTIDE SEQUENCE [LARGE SCALE GENOMIC DNA]</scope>
    <source>
        <strain evidence="7 8">CBS 43764</strain>
    </source>
</reference>
<dbReference type="RefSeq" id="XP_016214675.1">
    <property type="nucleotide sequence ID" value="XM_016357271.1"/>
</dbReference>
<dbReference type="GO" id="GO:0004602">
    <property type="term" value="F:glutathione peroxidase activity"/>
    <property type="evidence" value="ECO:0007669"/>
    <property type="project" value="UniProtKB-ARBA"/>
</dbReference>
<dbReference type="Gene3D" id="3.40.30.10">
    <property type="entry name" value="Glutaredoxin"/>
    <property type="match status" value="1"/>
</dbReference>
<dbReference type="PANTHER" id="PTHR44051:SF9">
    <property type="entry name" value="GLUTATHIONE S-TRANSFERASE 1"/>
    <property type="match status" value="1"/>
</dbReference>
<dbReference type="Pfam" id="PF13409">
    <property type="entry name" value="GST_N_2"/>
    <property type="match status" value="1"/>
</dbReference>
<accession>A0A0D1XQC1</accession>
<dbReference type="EMBL" id="KN847539">
    <property type="protein sequence ID" value="KIW04806.1"/>
    <property type="molecule type" value="Genomic_DNA"/>
</dbReference>
<feature type="domain" description="GST C-terminal" evidence="6">
    <location>
        <begin position="109"/>
        <end position="253"/>
    </location>
</feature>
<dbReference type="InParanoid" id="A0A0D1XQC1"/>
<dbReference type="AlphaFoldDB" id="A0A0D1XQC1"/>
<dbReference type="SUPFAM" id="SSF47616">
    <property type="entry name" value="GST C-terminal domain-like"/>
    <property type="match status" value="1"/>
</dbReference>
<dbReference type="Pfam" id="PF14497">
    <property type="entry name" value="GST_C_3"/>
    <property type="match status" value="1"/>
</dbReference>
<comment type="similarity">
    <text evidence="1">Belongs to the GST superfamily.</text>
</comment>
<gene>
    <name evidence="7" type="ORF">PV09_03991</name>
</gene>
<evidence type="ECO:0000256" key="1">
    <source>
        <dbReference type="ARBA" id="ARBA00007409"/>
    </source>
</evidence>
<dbReference type="PROSITE" id="PS50405">
    <property type="entry name" value="GST_CTER"/>
    <property type="match status" value="1"/>
</dbReference>
<dbReference type="InterPro" id="IPR004045">
    <property type="entry name" value="Glutathione_S-Trfase_N"/>
</dbReference>